<organism evidence="1">
    <name type="scientific">marine sediment metagenome</name>
    <dbReference type="NCBI Taxonomy" id="412755"/>
    <lineage>
        <taxon>unclassified sequences</taxon>
        <taxon>metagenomes</taxon>
        <taxon>ecological metagenomes</taxon>
    </lineage>
</organism>
<comment type="caution">
    <text evidence="1">The sequence shown here is derived from an EMBL/GenBank/DDBJ whole genome shotgun (WGS) entry which is preliminary data.</text>
</comment>
<protein>
    <submittedName>
        <fullName evidence="1">Uncharacterized protein</fullName>
    </submittedName>
</protein>
<reference evidence="1" key="1">
    <citation type="journal article" date="2015" name="Nature">
        <title>Complex archaea that bridge the gap between prokaryotes and eukaryotes.</title>
        <authorList>
            <person name="Spang A."/>
            <person name="Saw J.H."/>
            <person name="Jorgensen S.L."/>
            <person name="Zaremba-Niedzwiedzka K."/>
            <person name="Martijn J."/>
            <person name="Lind A.E."/>
            <person name="van Eijk R."/>
            <person name="Schleper C."/>
            <person name="Guy L."/>
            <person name="Ettema T.J."/>
        </authorList>
    </citation>
    <scope>NUCLEOTIDE SEQUENCE</scope>
</reference>
<proteinExistence type="predicted"/>
<dbReference type="EMBL" id="LAZR01002251">
    <property type="protein sequence ID" value="KKN32471.1"/>
    <property type="molecule type" value="Genomic_DNA"/>
</dbReference>
<gene>
    <name evidence="1" type="ORF">LCGC14_0813480</name>
</gene>
<accession>A0A0F9S5W5</accession>
<evidence type="ECO:0000313" key="1">
    <source>
        <dbReference type="EMBL" id="KKN32471.1"/>
    </source>
</evidence>
<name>A0A0F9S5W5_9ZZZZ</name>
<sequence length="57" mass="6427">MFHSMGVTRRAVSDEMRALMERAKEGKPLILDNSPENAEKEAVPFSKKPKEIIKVAD</sequence>
<dbReference type="AlphaFoldDB" id="A0A0F9S5W5"/>